<proteinExistence type="predicted"/>
<dbReference type="EMBL" id="LWDG02000061">
    <property type="protein sequence ID" value="KAE8270159.1"/>
    <property type="molecule type" value="Genomic_DNA"/>
</dbReference>
<keyword evidence="3" id="KW-1185">Reference proteome</keyword>
<feature type="transmembrane region" description="Helical" evidence="1">
    <location>
        <begin position="121"/>
        <end position="142"/>
    </location>
</feature>
<evidence type="ECO:0000313" key="3">
    <source>
        <dbReference type="Proteomes" id="UP000078113"/>
    </source>
</evidence>
<reference evidence="2" key="2">
    <citation type="journal article" date="2019" name="IMA Fungus">
        <title>Genome sequencing and comparison of five Tilletia species to identify candidate genes for the detection of regulated species infecting wheat.</title>
        <authorList>
            <person name="Nguyen H.D.T."/>
            <person name="Sultana T."/>
            <person name="Kesanakurti P."/>
            <person name="Hambleton S."/>
        </authorList>
    </citation>
    <scope>NUCLEOTIDE SEQUENCE</scope>
    <source>
        <strain evidence="2">DAOMC 236422</strain>
    </source>
</reference>
<keyword evidence="1" id="KW-1133">Transmembrane helix</keyword>
<keyword evidence="1" id="KW-0472">Membrane</keyword>
<comment type="caution">
    <text evidence="2">The sequence shown here is derived from an EMBL/GenBank/DDBJ whole genome shotgun (WGS) entry which is preliminary data.</text>
</comment>
<evidence type="ECO:0000313" key="2">
    <source>
        <dbReference type="EMBL" id="KAE8270159.1"/>
    </source>
</evidence>
<keyword evidence="1" id="KW-0812">Transmembrane</keyword>
<gene>
    <name evidence="2" type="ORF">A4X09_0g2171</name>
</gene>
<sequence length="153" mass="16524">MPSPAYGCTGPRLRHRIFGSPGTSSTVTHFCALSVRRAASRKPAPRLPFFYSGGSFLAHLEVVLLVRSTALAYLNVVLLIRRTATRLSVTSSPFGWTFLLAYLNAVFLIRRTATSLSVPSFLFGWTFLSYDSVFVAAVFLVATASEAIGGSVA</sequence>
<feature type="transmembrane region" description="Helical" evidence="1">
    <location>
        <begin position="87"/>
        <end position="109"/>
    </location>
</feature>
<dbReference type="AlphaFoldDB" id="A0A8X7NCW7"/>
<evidence type="ECO:0000256" key="1">
    <source>
        <dbReference type="SAM" id="Phobius"/>
    </source>
</evidence>
<dbReference type="Proteomes" id="UP000078113">
    <property type="component" value="Unassembled WGS sequence"/>
</dbReference>
<reference evidence="2" key="1">
    <citation type="submission" date="2016-04" db="EMBL/GenBank/DDBJ databases">
        <authorList>
            <person name="Nguyen H.D."/>
            <person name="Samba Siva P."/>
            <person name="Cullis J."/>
            <person name="Levesque C.A."/>
            <person name="Hambleton S."/>
        </authorList>
    </citation>
    <scope>NUCLEOTIDE SEQUENCE</scope>
    <source>
        <strain evidence="2">DAOMC 236422</strain>
    </source>
</reference>
<feature type="transmembrane region" description="Helical" evidence="1">
    <location>
        <begin position="56"/>
        <end position="80"/>
    </location>
</feature>
<accession>A0A8X7NCW7</accession>
<organism evidence="2 3">
    <name type="scientific">Tilletia walkeri</name>
    <dbReference type="NCBI Taxonomy" id="117179"/>
    <lineage>
        <taxon>Eukaryota</taxon>
        <taxon>Fungi</taxon>
        <taxon>Dikarya</taxon>
        <taxon>Basidiomycota</taxon>
        <taxon>Ustilaginomycotina</taxon>
        <taxon>Exobasidiomycetes</taxon>
        <taxon>Tilletiales</taxon>
        <taxon>Tilletiaceae</taxon>
        <taxon>Tilletia</taxon>
    </lineage>
</organism>
<protein>
    <submittedName>
        <fullName evidence="2">Uncharacterized protein</fullName>
    </submittedName>
</protein>
<name>A0A8X7NCW7_9BASI</name>